<dbReference type="EMBL" id="RJKE01000001">
    <property type="protein sequence ID" value="ROO82639.1"/>
    <property type="molecule type" value="Genomic_DNA"/>
</dbReference>
<sequence>MPTNDPWAPLPAAARPAHTEIHICHTDPPEALSAPPVTLPEEQPLPAWKEAPAPFCSPRSLHCTNPECPCPSLCLHTAERHTTNVCITTLRTTAHLRTSPTGTTLYVVRCPHCRAHHTHTTHPNAHPYRRAICGGTYVLDPA</sequence>
<reference evidence="1 2" key="1">
    <citation type="submission" date="2018-11" db="EMBL/GenBank/DDBJ databases">
        <title>Sequencing the genomes of 1000 actinobacteria strains.</title>
        <authorList>
            <person name="Klenk H.-P."/>
        </authorList>
    </citation>
    <scope>NUCLEOTIDE SEQUENCE [LARGE SCALE GENOMIC DNA]</scope>
    <source>
        <strain evidence="1 2">DSM 44254</strain>
    </source>
</reference>
<name>A0A3N1CMU8_9ACTN</name>
<protein>
    <submittedName>
        <fullName evidence="1">Uncharacterized protein</fullName>
    </submittedName>
</protein>
<organism evidence="1 2">
    <name type="scientific">Actinocorallia herbida</name>
    <dbReference type="NCBI Taxonomy" id="58109"/>
    <lineage>
        <taxon>Bacteria</taxon>
        <taxon>Bacillati</taxon>
        <taxon>Actinomycetota</taxon>
        <taxon>Actinomycetes</taxon>
        <taxon>Streptosporangiales</taxon>
        <taxon>Thermomonosporaceae</taxon>
        <taxon>Actinocorallia</taxon>
    </lineage>
</organism>
<proteinExistence type="predicted"/>
<gene>
    <name evidence="1" type="ORF">EDD29_0120</name>
</gene>
<comment type="caution">
    <text evidence="1">The sequence shown here is derived from an EMBL/GenBank/DDBJ whole genome shotgun (WGS) entry which is preliminary data.</text>
</comment>
<dbReference type="Proteomes" id="UP000272400">
    <property type="component" value="Unassembled WGS sequence"/>
</dbReference>
<dbReference type="AlphaFoldDB" id="A0A3N1CMU8"/>
<evidence type="ECO:0000313" key="1">
    <source>
        <dbReference type="EMBL" id="ROO82639.1"/>
    </source>
</evidence>
<evidence type="ECO:0000313" key="2">
    <source>
        <dbReference type="Proteomes" id="UP000272400"/>
    </source>
</evidence>
<keyword evidence="2" id="KW-1185">Reference proteome</keyword>
<accession>A0A3N1CMU8</accession>